<evidence type="ECO:0000256" key="3">
    <source>
        <dbReference type="ARBA" id="ARBA00022840"/>
    </source>
</evidence>
<evidence type="ECO:0000313" key="6">
    <source>
        <dbReference type="Proteomes" id="UP001271769"/>
    </source>
</evidence>
<dbReference type="PROSITE" id="PS50893">
    <property type="entry name" value="ABC_TRANSPORTER_2"/>
    <property type="match status" value="1"/>
</dbReference>
<dbReference type="RefSeq" id="WP_320499071.1">
    <property type="nucleotide sequence ID" value="NZ_JAXCLX010000001.1"/>
</dbReference>
<organism evidence="5 6">
    <name type="scientific">Dongia rigui</name>
    <dbReference type="NCBI Taxonomy" id="940149"/>
    <lineage>
        <taxon>Bacteria</taxon>
        <taxon>Pseudomonadati</taxon>
        <taxon>Pseudomonadota</taxon>
        <taxon>Alphaproteobacteria</taxon>
        <taxon>Rhodospirillales</taxon>
        <taxon>Dongiaceae</taxon>
        <taxon>Dongia</taxon>
    </lineage>
</organism>
<evidence type="ECO:0000313" key="5">
    <source>
        <dbReference type="EMBL" id="MDY0870742.1"/>
    </source>
</evidence>
<dbReference type="InterPro" id="IPR050319">
    <property type="entry name" value="ABC_transp_ATP-bind"/>
</dbReference>
<dbReference type="Proteomes" id="UP001271769">
    <property type="component" value="Unassembled WGS sequence"/>
</dbReference>
<dbReference type="InterPro" id="IPR046348">
    <property type="entry name" value="SIS_dom_sf"/>
</dbReference>
<dbReference type="Pfam" id="PF01380">
    <property type="entry name" value="SIS"/>
    <property type="match status" value="1"/>
</dbReference>
<accession>A0ABU5DUV1</accession>
<gene>
    <name evidence="5" type="ORF">SMD31_02370</name>
</gene>
<dbReference type="Gene3D" id="3.40.50.300">
    <property type="entry name" value="P-loop containing nucleotide triphosphate hydrolases"/>
    <property type="match status" value="1"/>
</dbReference>
<evidence type="ECO:0000256" key="1">
    <source>
        <dbReference type="ARBA" id="ARBA00022448"/>
    </source>
</evidence>
<name>A0ABU5DUV1_9PROT</name>
<dbReference type="InterPro" id="IPR001347">
    <property type="entry name" value="SIS_dom"/>
</dbReference>
<dbReference type="Gene3D" id="3.40.50.10490">
    <property type="entry name" value="Glucose-6-phosphate isomerase like protein, domain 1"/>
    <property type="match status" value="1"/>
</dbReference>
<dbReference type="SUPFAM" id="SSF53697">
    <property type="entry name" value="SIS domain"/>
    <property type="match status" value="1"/>
</dbReference>
<sequence length="470" mass="51934">MASRRSCEGKNGASVAVVADPKHEYTRLLIASQPGRWAPAAPRTTSSSAPALLRVRELVVSFPRPTRIGELFSRGDRSFRAVDNVTFEVRAGESFAIVGESGSGKSTIARAIIGLVRPSGGTLQCNGQDVTALSGDALRRFRRSVQMIFQSPYDSLNPRLPIGETIAEPMIRHGLFKPAAARHKAAELLEMVELSPDLAHRRPHAIAFETGLSIADRVGVSEMSVIRFIRSLGYRNLRDLKNATRGKISGDHPDVDNAMERFQVHHDGLAESLKLELKAVVKAYELTGTKEWAGAVDLLATRRTVFVCGFQASKGLALDFANRLKYARPGVHFAEGTAGTFSEVLQAPAKESCLVLFDTIAYARKSMMLARKAQEKKLPIVIVTDMFSHWAHDFTDLVLEGHTYVKTFWDSSASISVIVNLLINSVATKLGRKAEDNFREMVEYGDYFEEFEKVRETLKRGRVKKVTGDR</sequence>
<evidence type="ECO:0000259" key="4">
    <source>
        <dbReference type="PROSITE" id="PS50893"/>
    </source>
</evidence>
<dbReference type="InterPro" id="IPR003439">
    <property type="entry name" value="ABC_transporter-like_ATP-bd"/>
</dbReference>
<dbReference type="InterPro" id="IPR027417">
    <property type="entry name" value="P-loop_NTPase"/>
</dbReference>
<dbReference type="SUPFAM" id="SSF52540">
    <property type="entry name" value="P-loop containing nucleoside triphosphate hydrolases"/>
    <property type="match status" value="1"/>
</dbReference>
<dbReference type="SMART" id="SM00382">
    <property type="entry name" value="AAA"/>
    <property type="match status" value="1"/>
</dbReference>
<dbReference type="InterPro" id="IPR009057">
    <property type="entry name" value="Homeodomain-like_sf"/>
</dbReference>
<keyword evidence="3 5" id="KW-0067">ATP-binding</keyword>
<keyword evidence="2" id="KW-0547">Nucleotide-binding</keyword>
<dbReference type="GO" id="GO:0005524">
    <property type="term" value="F:ATP binding"/>
    <property type="evidence" value="ECO:0007669"/>
    <property type="project" value="UniProtKB-KW"/>
</dbReference>
<evidence type="ECO:0000256" key="2">
    <source>
        <dbReference type="ARBA" id="ARBA00022741"/>
    </source>
</evidence>
<dbReference type="PANTHER" id="PTHR43776">
    <property type="entry name" value="TRANSPORT ATP-BINDING PROTEIN"/>
    <property type="match status" value="1"/>
</dbReference>
<keyword evidence="1" id="KW-0813">Transport</keyword>
<dbReference type="InterPro" id="IPR003593">
    <property type="entry name" value="AAA+_ATPase"/>
</dbReference>
<protein>
    <submittedName>
        <fullName evidence="5">ATP-binding cassette domain-containing protein</fullName>
    </submittedName>
</protein>
<feature type="domain" description="ABC transporter" evidence="4">
    <location>
        <begin position="66"/>
        <end position="354"/>
    </location>
</feature>
<dbReference type="SUPFAM" id="SSF46689">
    <property type="entry name" value="Homeodomain-like"/>
    <property type="match status" value="1"/>
</dbReference>
<dbReference type="EMBL" id="JAXCLX010000001">
    <property type="protein sequence ID" value="MDY0870742.1"/>
    <property type="molecule type" value="Genomic_DNA"/>
</dbReference>
<proteinExistence type="predicted"/>
<reference evidence="5 6" key="1">
    <citation type="journal article" date="2013" name="Antonie Van Leeuwenhoek">
        <title>Dongia rigui sp. nov., isolated from freshwater of a large wetland in Korea.</title>
        <authorList>
            <person name="Baik K.S."/>
            <person name="Hwang Y.M."/>
            <person name="Choi J.S."/>
            <person name="Kwon J."/>
            <person name="Seong C.N."/>
        </authorList>
    </citation>
    <scope>NUCLEOTIDE SEQUENCE [LARGE SCALE GENOMIC DNA]</scope>
    <source>
        <strain evidence="5 6">04SU4-P</strain>
    </source>
</reference>
<keyword evidence="6" id="KW-1185">Reference proteome</keyword>
<dbReference type="Pfam" id="PF00005">
    <property type="entry name" value="ABC_tran"/>
    <property type="match status" value="1"/>
</dbReference>
<comment type="caution">
    <text evidence="5">The sequence shown here is derived from an EMBL/GenBank/DDBJ whole genome shotgun (WGS) entry which is preliminary data.</text>
</comment>